<keyword evidence="2" id="KW-1185">Reference proteome</keyword>
<dbReference type="RefSeq" id="WP_145059842.1">
    <property type="nucleotide sequence ID" value="NZ_CP036263.1"/>
</dbReference>
<dbReference type="EMBL" id="CP036263">
    <property type="protein sequence ID" value="QDS98628.1"/>
    <property type="molecule type" value="Genomic_DNA"/>
</dbReference>
<dbReference type="Proteomes" id="UP000319852">
    <property type="component" value="Chromosome"/>
</dbReference>
<evidence type="ECO:0008006" key="3">
    <source>
        <dbReference type="Google" id="ProtNLM"/>
    </source>
</evidence>
<organism evidence="1 2">
    <name type="scientific">Adhaeretor mobilis</name>
    <dbReference type="NCBI Taxonomy" id="1930276"/>
    <lineage>
        <taxon>Bacteria</taxon>
        <taxon>Pseudomonadati</taxon>
        <taxon>Planctomycetota</taxon>
        <taxon>Planctomycetia</taxon>
        <taxon>Pirellulales</taxon>
        <taxon>Lacipirellulaceae</taxon>
        <taxon>Adhaeretor</taxon>
    </lineage>
</organism>
<sequence length="285" mass="31536">MRPHLLQLLLLSLCLTGCQGVGSRSLDAGPTADEVKVRLNDDGPPATVDSPAMATSASKQIVLHTDHPLENRQRLLEDLSEERSYIAERLNLAPPATPVHIYLFAKQAAYHDHVHAKFPQFPTRRAIFVSADNQLSVYAHGGDHLVEDLRHEATHGFLHAATPNLPLWLDEGLAEFFEVGRGREGLHRGHVDYLLGQQAIANWKPDLERLEQITDAALMTQLDYAESWLWVHFLLESAGDKSPVLTAYLADLRSGTAEDALSVRLSRRVPNAGDQVAAHLGKLPR</sequence>
<dbReference type="KEGG" id="amob:HG15A2_19090"/>
<evidence type="ECO:0000313" key="2">
    <source>
        <dbReference type="Proteomes" id="UP000319852"/>
    </source>
</evidence>
<accession>A0A517MUS3</accession>
<dbReference type="OrthoDB" id="249876at2"/>
<protein>
    <recommendedName>
        <fullName evidence="3">DUF1570 domain-containing protein</fullName>
    </recommendedName>
</protein>
<name>A0A517MUS3_9BACT</name>
<proteinExistence type="predicted"/>
<evidence type="ECO:0000313" key="1">
    <source>
        <dbReference type="EMBL" id="QDS98628.1"/>
    </source>
</evidence>
<dbReference type="AlphaFoldDB" id="A0A517MUS3"/>
<gene>
    <name evidence="1" type="ORF">HG15A2_19090</name>
</gene>
<reference evidence="1 2" key="1">
    <citation type="submission" date="2019-02" db="EMBL/GenBank/DDBJ databases">
        <title>Deep-cultivation of Planctomycetes and their phenomic and genomic characterization uncovers novel biology.</title>
        <authorList>
            <person name="Wiegand S."/>
            <person name="Jogler M."/>
            <person name="Boedeker C."/>
            <person name="Pinto D."/>
            <person name="Vollmers J."/>
            <person name="Rivas-Marin E."/>
            <person name="Kohn T."/>
            <person name="Peeters S.H."/>
            <person name="Heuer A."/>
            <person name="Rast P."/>
            <person name="Oberbeckmann S."/>
            <person name="Bunk B."/>
            <person name="Jeske O."/>
            <person name="Meyerdierks A."/>
            <person name="Storesund J.E."/>
            <person name="Kallscheuer N."/>
            <person name="Luecker S."/>
            <person name="Lage O.M."/>
            <person name="Pohl T."/>
            <person name="Merkel B.J."/>
            <person name="Hornburger P."/>
            <person name="Mueller R.-W."/>
            <person name="Bruemmer F."/>
            <person name="Labrenz M."/>
            <person name="Spormann A.M."/>
            <person name="Op den Camp H."/>
            <person name="Overmann J."/>
            <person name="Amann R."/>
            <person name="Jetten M.S.M."/>
            <person name="Mascher T."/>
            <person name="Medema M.H."/>
            <person name="Devos D.P."/>
            <person name="Kaster A.-K."/>
            <person name="Ovreas L."/>
            <person name="Rohde M."/>
            <person name="Galperin M.Y."/>
            <person name="Jogler C."/>
        </authorList>
    </citation>
    <scope>NUCLEOTIDE SEQUENCE [LARGE SCALE GENOMIC DNA]</scope>
    <source>
        <strain evidence="1 2">HG15A2</strain>
    </source>
</reference>